<organism evidence="1 2">
    <name type="scientific">Nematocida parisii (strain ERTm3)</name>
    <name type="common">Nematode killer fungus</name>
    <dbReference type="NCBI Taxonomy" id="935791"/>
    <lineage>
        <taxon>Eukaryota</taxon>
        <taxon>Fungi</taxon>
        <taxon>Fungi incertae sedis</taxon>
        <taxon>Microsporidia</taxon>
        <taxon>Nematocida</taxon>
    </lineage>
</organism>
<keyword evidence="2" id="KW-1185">Reference proteome</keyword>
<dbReference type="EMBL" id="GL870877">
    <property type="protein sequence ID" value="EIJ88863.1"/>
    <property type="molecule type" value="Genomic_DNA"/>
</dbReference>
<reference evidence="1" key="1">
    <citation type="submission" date="2011-01" db="EMBL/GenBank/DDBJ databases">
        <title>The Genome Sequence of Nematocida parisii strain ERTm3.</title>
        <authorList>
            <consortium name="The Broad Institute Genome Sequencing Platform"/>
            <consortium name="The Broad Institute Genome Sequencing Center for Infectious Disease"/>
            <person name="Cuomo C."/>
            <person name="Troemel E."/>
            <person name="Young S.K."/>
            <person name="Zeng Q."/>
            <person name="Gargeya S."/>
            <person name="Fitzgerald M."/>
            <person name="Haas B."/>
            <person name="Abouelleil A."/>
            <person name="Alvarado L."/>
            <person name="Arachchi H.M."/>
            <person name="Berlin A."/>
            <person name="Chapman S.B."/>
            <person name="Gearin G."/>
            <person name="Goldberg J."/>
            <person name="Griggs A."/>
            <person name="Gujja S."/>
            <person name="Hansen M."/>
            <person name="Heiman D."/>
            <person name="Howarth C."/>
            <person name="Larimer J."/>
            <person name="Lui A."/>
            <person name="MacDonald P.J.P."/>
            <person name="McCowen C."/>
            <person name="Montmayeur A."/>
            <person name="Murphy C."/>
            <person name="Neiman D."/>
            <person name="Pearson M."/>
            <person name="Priest M."/>
            <person name="Roberts A."/>
            <person name="Saif S."/>
            <person name="Shea T."/>
            <person name="Sisk P."/>
            <person name="Stolte C."/>
            <person name="Sykes S."/>
            <person name="Wortman J."/>
            <person name="Nusbaum C."/>
            <person name="Birren B."/>
        </authorList>
    </citation>
    <scope>NUCLEOTIDE SEQUENCE</scope>
    <source>
        <strain evidence="1">ERTm3</strain>
    </source>
</reference>
<dbReference type="HOGENOM" id="CLU_806737_0_0_1"/>
<evidence type="ECO:0000313" key="2">
    <source>
        <dbReference type="Proteomes" id="UP000002872"/>
    </source>
</evidence>
<dbReference type="OrthoDB" id="2192367at2759"/>
<dbReference type="VEuPathDB" id="MicrosporidiaDB:NEQG_00682"/>
<dbReference type="Proteomes" id="UP000002872">
    <property type="component" value="Unassembled WGS sequence"/>
</dbReference>
<protein>
    <submittedName>
        <fullName evidence="1">Uncharacterized protein</fullName>
    </submittedName>
</protein>
<proteinExistence type="predicted"/>
<accession>I3EI16</accession>
<evidence type="ECO:0000313" key="1">
    <source>
        <dbReference type="EMBL" id="EIJ88863.1"/>
    </source>
</evidence>
<gene>
    <name evidence="1" type="ORF">NEQG_00682</name>
</gene>
<dbReference type="InParanoid" id="I3EI16"/>
<name>I3EI16_NEMP3</name>
<sequence length="344" mass="38291">MKGTIVLCTMAVVCALGYITMTHKAQTSRVLLEMVKDLNTVKIKISDLLRKKKVGEKVENVLSGDLQNIERKMEKINDISGITQEQAQALTQEKPQALSQTVISSPVSTSSIESMRPKTGLSAISENNFLSNNIVDQIIESYLKGNLPMETITKAIVERPELLALAPKVLGLNAHLPLTNNIRASEIPTTLMKNIINEQAEATPYQNAHSAHSYLHIDEAQKTPTNKMVSIVHELSGKKGFTLAKMQLSPETTSIKSKPIKRMRISLPSMRPIHSKTNLVNMINHMNQNMSKEADKAEEIANDVFSKHTSSVEELSPSMEYIMHALANREIRNSDKSKEKKKKN</sequence>
<dbReference type="AlphaFoldDB" id="I3EI16"/>